<keyword evidence="3" id="KW-1185">Reference proteome</keyword>
<reference evidence="3" key="2">
    <citation type="submission" date="2007-04" db="EMBL/GenBank/DDBJ databases">
        <title>Complete genome sequence of the nitrogen-fixing bacterium Azorhizobium caulinodans ORS571.</title>
        <authorList>
            <person name="Lee K.B."/>
            <person name="Backer P.D."/>
            <person name="Aono T."/>
            <person name="Liu C.T."/>
            <person name="Suzuki S."/>
            <person name="Suzuki T."/>
            <person name="Kaneko T."/>
            <person name="Yamada M."/>
            <person name="Tabata S."/>
            <person name="Kupfer D.M."/>
            <person name="Najar F.Z."/>
            <person name="Wiley G.B."/>
            <person name="Roe B."/>
            <person name="Binnewies T."/>
            <person name="Ussery D."/>
            <person name="Vereecke D."/>
            <person name="Gevers D."/>
            <person name="Holsters M."/>
            <person name="Oyaizu H."/>
        </authorList>
    </citation>
    <scope>NUCLEOTIDE SEQUENCE [LARGE SCALE GENOMIC DNA]</scope>
    <source>
        <strain evidence="3">ATCC 43989 / DSM 5975 / JCM 20966 / LMG 6465 / NBRC 14845 / NCIMB 13405 / ORS 571</strain>
    </source>
</reference>
<reference evidence="2 3" key="6">
    <citation type="journal article" date="2011" name="Appl. Environ. Microbiol.">
        <title>Involvement of the azorhizobial chromosome partition gene (parA) in the onset of bacteroid differentiation during Sesbania rostrata stem nodule development.</title>
        <authorList>
            <person name="Liu CT."/>
            <person name="Lee KB."/>
            <person name="Wang YS."/>
            <person name="Peng MH."/>
            <person name="Lee KT."/>
            <person name="Suzuki S."/>
            <person name="Suzuki T."/>
            <person name="Oyaizu H."/>
        </authorList>
    </citation>
    <scope>NUCLEOTIDE SEQUENCE [LARGE SCALE GENOMIC DNA]</scope>
    <source>
        <strain evidence="3">ATCC 43989 / DSM 5975 / JCM 20966 / LMG 6465 / NBRC 14845 / NCIMB 13405 / ORS 571</strain>
    </source>
</reference>
<dbReference type="PANTHER" id="PTHR33570">
    <property type="entry name" value="4-CARBOXYMUCONOLACTONE DECARBOXYLASE FAMILY PROTEIN"/>
    <property type="match status" value="1"/>
</dbReference>
<organism evidence="2 3">
    <name type="scientific">Azorhizobium caulinodans (strain ATCC 43989 / DSM 5975 / JCM 20966 / LMG 6465 / NBRC 14845 / NCIMB 13405 / ORS 571)</name>
    <dbReference type="NCBI Taxonomy" id="438753"/>
    <lineage>
        <taxon>Bacteria</taxon>
        <taxon>Pseudomonadati</taxon>
        <taxon>Pseudomonadota</taxon>
        <taxon>Alphaproteobacteria</taxon>
        <taxon>Hyphomicrobiales</taxon>
        <taxon>Xanthobacteraceae</taxon>
        <taxon>Azorhizobium</taxon>
    </lineage>
</organism>
<sequence length="173" mass="19589">MLTSPLRSTRSWAAKRLHGMETDALLRHPMRHARREHRTEVAMADDTPRPLYETGLKIRKEVIGAEYVERALANADAFSTPVQEMVTEYCWGNIWGRPGLDRRTRSLLNIAMLSALNRSHELKLHVRGALTNGATREEIQETILQIGVYCGVPVALETTRLAQEVFREIDAAT</sequence>
<evidence type="ECO:0000313" key="2">
    <source>
        <dbReference type="EMBL" id="BAF90365.1"/>
    </source>
</evidence>
<dbReference type="Pfam" id="PF02627">
    <property type="entry name" value="CMD"/>
    <property type="match status" value="1"/>
</dbReference>
<gene>
    <name evidence="2" type="ordered locus">AZC_4367</name>
</gene>
<reference evidence="2 3" key="5">
    <citation type="journal article" date="2010" name="Appl. Environ. Microbiol.">
        <title>phrR-like gene praR of Azorhizobium caulinodans ORS571 is essential for symbiosis with Sesbania rostrata and is involved in expression of reb genes.</title>
        <authorList>
            <person name="Akiba N."/>
            <person name="Aono T."/>
            <person name="Toyazaki H."/>
            <person name="Sato S."/>
            <person name="Oyaizu H."/>
        </authorList>
    </citation>
    <scope>NUCLEOTIDE SEQUENCE [LARGE SCALE GENOMIC DNA]</scope>
    <source>
        <strain evidence="3">ATCC 43989 / DSM 5975 / JCM 20966 / LMG 6465 / NBRC 14845 / NCIMB 13405 / ORS 571</strain>
    </source>
</reference>
<dbReference type="Gene3D" id="1.20.1290.10">
    <property type="entry name" value="AhpD-like"/>
    <property type="match status" value="1"/>
</dbReference>
<evidence type="ECO:0000259" key="1">
    <source>
        <dbReference type="Pfam" id="PF02627"/>
    </source>
</evidence>
<dbReference type="KEGG" id="azc:AZC_4367"/>
<dbReference type="InterPro" id="IPR029032">
    <property type="entry name" value="AhpD-like"/>
</dbReference>
<dbReference type="STRING" id="438753.AZC_4367"/>
<dbReference type="InterPro" id="IPR052512">
    <property type="entry name" value="4CMD/NDH-1_regulator"/>
</dbReference>
<reference evidence="2 3" key="4">
    <citation type="journal article" date="2009" name="Appl. Environ. Microbiol.">
        <title>Comparative genome-wide transcriptional profiling of Azorhizobium caulinodans ORS571 grown under free-living and symbiotic conditions.</title>
        <authorList>
            <person name="Tsukada S."/>
            <person name="Aono T."/>
            <person name="Akiba N."/>
            <person name="Lee KB."/>
            <person name="Liu CT."/>
            <person name="Toyazaki H."/>
            <person name="Oyaizu H."/>
        </authorList>
    </citation>
    <scope>NUCLEOTIDE SEQUENCE [LARGE SCALE GENOMIC DNA]</scope>
    <source>
        <strain evidence="3">ATCC 43989 / DSM 5975 / JCM 20966 / LMG 6465 / NBRC 14845 / NCIMB 13405 / ORS 571</strain>
    </source>
</reference>
<name>A8HVW8_AZOC5</name>
<dbReference type="InterPro" id="IPR003779">
    <property type="entry name" value="CMD-like"/>
</dbReference>
<dbReference type="AlphaFoldDB" id="A8HVW8"/>
<evidence type="ECO:0000313" key="3">
    <source>
        <dbReference type="Proteomes" id="UP000000270"/>
    </source>
</evidence>
<dbReference type="GO" id="GO:0051920">
    <property type="term" value="F:peroxiredoxin activity"/>
    <property type="evidence" value="ECO:0007669"/>
    <property type="project" value="InterPro"/>
</dbReference>
<dbReference type="EMBL" id="AP009384">
    <property type="protein sequence ID" value="BAF90365.1"/>
    <property type="molecule type" value="Genomic_DNA"/>
</dbReference>
<dbReference type="Proteomes" id="UP000000270">
    <property type="component" value="Chromosome"/>
</dbReference>
<protein>
    <submittedName>
        <fullName evidence="2">Putative carboxymuconolactone decarboxylase</fullName>
    </submittedName>
</protein>
<dbReference type="HOGENOM" id="CLU_070025_3_1_5"/>
<dbReference type="eggNOG" id="COG0599">
    <property type="taxonomic scope" value="Bacteria"/>
</dbReference>
<dbReference type="SUPFAM" id="SSF69118">
    <property type="entry name" value="AhpD-like"/>
    <property type="match status" value="1"/>
</dbReference>
<reference evidence="2 3" key="1">
    <citation type="journal article" date="2007" name="Appl. Environ. Microbiol.">
        <title>Rhizobial factors required for stem nodule maturation and maintenance in Sesbania rostrata-Azorhizobium caulinodans ORS571 symbiosis.</title>
        <authorList>
            <person name="Suzuki S."/>
            <person name="Aono T."/>
            <person name="Lee KB."/>
            <person name="Suzuki T."/>
            <person name="Liu CT."/>
            <person name="Miwa H."/>
            <person name="Wakao S."/>
            <person name="Iki T."/>
            <person name="Oyaizu H."/>
        </authorList>
    </citation>
    <scope>NUCLEOTIDE SEQUENCE [LARGE SCALE GENOMIC DNA]</scope>
    <source>
        <strain evidence="3">ATCC 43989 / DSM 5975 / JCM 20966 / LMG 6465 / NBRC 14845 / NCIMB 13405 / ORS 571</strain>
    </source>
</reference>
<feature type="domain" description="Carboxymuconolactone decarboxylase-like" evidence="1">
    <location>
        <begin position="82"/>
        <end position="164"/>
    </location>
</feature>
<accession>A8HVW8</accession>
<proteinExistence type="predicted"/>
<reference evidence="2 3" key="3">
    <citation type="journal article" date="2008" name="BMC Genomics">
        <title>The genome of the versatile nitrogen fixer Azorhizobium caulinodans ORS571.</title>
        <authorList>
            <person name="Lee KB."/>
            <person name="Backer P.D."/>
            <person name="Aono T."/>
            <person name="Liu CT."/>
            <person name="Suzuki S."/>
            <person name="Suzuki T."/>
            <person name="Kaneko T."/>
            <person name="Yamada M."/>
            <person name="Tabata S."/>
            <person name="Kupfer D.M."/>
            <person name="Najar F.Z."/>
            <person name="Wiley G.B."/>
            <person name="Roe B."/>
            <person name="Binnewies T.T."/>
            <person name="Ussery D.W."/>
            <person name="D'Haeze W."/>
            <person name="Herder J.D."/>
            <person name="Gevers D."/>
            <person name="Vereecke D."/>
            <person name="Holsters M."/>
            <person name="Oyaizu H."/>
        </authorList>
    </citation>
    <scope>NUCLEOTIDE SEQUENCE [LARGE SCALE GENOMIC DNA]</scope>
    <source>
        <strain evidence="3">ATCC 43989 / DSM 5975 / JCM 20966 / LMG 6465 / NBRC 14845 / NCIMB 13405 / ORS 571</strain>
    </source>
</reference>
<dbReference type="PANTHER" id="PTHR33570:SF2">
    <property type="entry name" value="CARBOXYMUCONOLACTONE DECARBOXYLASE-LIKE DOMAIN-CONTAINING PROTEIN"/>
    <property type="match status" value="1"/>
</dbReference>